<dbReference type="EC" id="2.4.-.-" evidence="2"/>
<organism evidence="2 3">
    <name type="scientific">Brumicola blandensis</name>
    <dbReference type="NCBI Taxonomy" id="3075611"/>
    <lineage>
        <taxon>Bacteria</taxon>
        <taxon>Pseudomonadati</taxon>
        <taxon>Pseudomonadota</taxon>
        <taxon>Gammaproteobacteria</taxon>
        <taxon>Alteromonadales</taxon>
        <taxon>Alteromonadaceae</taxon>
        <taxon>Brumicola</taxon>
    </lineage>
</organism>
<evidence type="ECO:0000259" key="1">
    <source>
        <dbReference type="Pfam" id="PF13439"/>
    </source>
</evidence>
<protein>
    <submittedName>
        <fullName evidence="2">Glycosyltransferase</fullName>
        <ecNumber evidence="2">2.4.-.-</ecNumber>
    </submittedName>
</protein>
<dbReference type="SUPFAM" id="SSF53756">
    <property type="entry name" value="UDP-Glycosyltransferase/glycogen phosphorylase"/>
    <property type="match status" value="1"/>
</dbReference>
<feature type="domain" description="Glycosyltransferase subfamily 4-like N-terminal" evidence="1">
    <location>
        <begin position="14"/>
        <end position="173"/>
    </location>
</feature>
<reference evidence="2 3" key="1">
    <citation type="submission" date="2023-09" db="EMBL/GenBank/DDBJ databases">
        <authorList>
            <person name="Rey-Velasco X."/>
        </authorList>
    </citation>
    <scope>NUCLEOTIDE SEQUENCE [LARGE SCALE GENOMIC DNA]</scope>
    <source>
        <strain evidence="2 3">W409</strain>
    </source>
</reference>
<keyword evidence="3" id="KW-1185">Reference proteome</keyword>
<dbReference type="RefSeq" id="WP_311362836.1">
    <property type="nucleotide sequence ID" value="NZ_JAVRIE010000007.1"/>
</dbReference>
<keyword evidence="2" id="KW-0808">Transferase</keyword>
<dbReference type="Pfam" id="PF13692">
    <property type="entry name" value="Glyco_trans_1_4"/>
    <property type="match status" value="1"/>
</dbReference>
<sequence>MSKIVIVIHDLRGGGAEKMMVRLANAMSMRGHTVTLLLVAKGGANLAIVSPEVKVIQLACDRTLSAFMPLRIQLKALKADAILSALTHINVLTFLVCMSLGMRHKLSMSERNTFSHDKLVNKGAVMKLAYALAPWCYRFASKPVIAVSKGVANDLVATSIARSKDVVVAPNPVVATDFLLQLNSTATHPWLLNKQGRVIIAIGRLCEQKGFDLLLKAFSILVDKEANKEQYRLIIFGEGELRPQLEQRVLDLNLGPYVSLPGYAENPVAEMQAADLFVLPSRFEGSPNVLVEAMAAKLPVVAFDCPHGPKEILAAVEKEALVPYLDIKALSSRMETALQQKTNIDIYPAIISRFEAAESAKIYLDFMLAK</sequence>
<comment type="caution">
    <text evidence="2">The sequence shown here is derived from an EMBL/GenBank/DDBJ whole genome shotgun (WGS) entry which is preliminary data.</text>
</comment>
<dbReference type="PANTHER" id="PTHR12526">
    <property type="entry name" value="GLYCOSYLTRANSFERASE"/>
    <property type="match status" value="1"/>
</dbReference>
<evidence type="ECO:0000313" key="3">
    <source>
        <dbReference type="Proteomes" id="UP001249020"/>
    </source>
</evidence>
<keyword evidence="2" id="KW-0328">Glycosyltransferase</keyword>
<gene>
    <name evidence="2" type="ORF">RM544_16090</name>
</gene>
<dbReference type="GO" id="GO:0016757">
    <property type="term" value="F:glycosyltransferase activity"/>
    <property type="evidence" value="ECO:0007669"/>
    <property type="project" value="UniProtKB-KW"/>
</dbReference>
<dbReference type="InterPro" id="IPR028098">
    <property type="entry name" value="Glyco_trans_4-like_N"/>
</dbReference>
<accession>A0AAW8R6G9</accession>
<dbReference type="EMBL" id="JAVRIE010000007">
    <property type="protein sequence ID" value="MDT0584069.1"/>
    <property type="molecule type" value="Genomic_DNA"/>
</dbReference>
<proteinExistence type="predicted"/>
<evidence type="ECO:0000313" key="2">
    <source>
        <dbReference type="EMBL" id="MDT0584069.1"/>
    </source>
</evidence>
<name>A0AAW8R6G9_9ALTE</name>
<dbReference type="CDD" id="cd03811">
    <property type="entry name" value="GT4_GT28_WabH-like"/>
    <property type="match status" value="1"/>
</dbReference>
<dbReference type="AlphaFoldDB" id="A0AAW8R6G9"/>
<dbReference type="Pfam" id="PF13439">
    <property type="entry name" value="Glyco_transf_4"/>
    <property type="match status" value="1"/>
</dbReference>
<dbReference type="Gene3D" id="3.40.50.2000">
    <property type="entry name" value="Glycogen Phosphorylase B"/>
    <property type="match status" value="2"/>
</dbReference>
<dbReference type="Proteomes" id="UP001249020">
    <property type="component" value="Unassembled WGS sequence"/>
</dbReference>
<dbReference type="PANTHER" id="PTHR12526:SF638">
    <property type="entry name" value="SPORE COAT PROTEIN SA"/>
    <property type="match status" value="1"/>
</dbReference>